<name>A0AAU7W6Y9_9MICO</name>
<reference evidence="1" key="1">
    <citation type="submission" date="2024-05" db="EMBL/GenBank/DDBJ databases">
        <authorList>
            <person name="Yu L."/>
        </authorList>
    </citation>
    <scope>NUCLEOTIDE SEQUENCE</scope>
    <source>
        <strain evidence="1">G08B096</strain>
    </source>
</reference>
<dbReference type="RefSeq" id="WP_350347224.1">
    <property type="nucleotide sequence ID" value="NZ_CP158374.1"/>
</dbReference>
<organism evidence="1">
    <name type="scientific">Agromyces sp. G08B096</name>
    <dbReference type="NCBI Taxonomy" id="3156399"/>
    <lineage>
        <taxon>Bacteria</taxon>
        <taxon>Bacillati</taxon>
        <taxon>Actinomycetota</taxon>
        <taxon>Actinomycetes</taxon>
        <taxon>Micrococcales</taxon>
        <taxon>Microbacteriaceae</taxon>
        <taxon>Agromyces</taxon>
    </lineage>
</organism>
<sequence length="209" mass="22907">MTDTIDALAKMREPVPSDQIHYLTKAANRDDKNKLGCKEQNGKNVSADGIYCGGYHVKSFHIAYWGHADLTNRLLEADPEWSWEPVSFDEQGLPTFDRNGGLWIRLTVGGVTRLGYGDSQGKTGPNAVKEAIGDALRNAGMRFGAGLELWSKSDLSAAVDDGEAREWLIEAEAAETIGEIRAIWQEARKAGADKDTLDKISVLGQERLS</sequence>
<accession>A0AAU7W6Y9</accession>
<dbReference type="AlphaFoldDB" id="A0AAU7W6Y9"/>
<proteinExistence type="predicted"/>
<evidence type="ECO:0000313" key="1">
    <source>
        <dbReference type="EMBL" id="XBX81202.1"/>
    </source>
</evidence>
<gene>
    <name evidence="1" type="ORF">ABIQ69_11345</name>
</gene>
<protein>
    <submittedName>
        <fullName evidence="1">Uncharacterized protein</fullName>
    </submittedName>
</protein>
<dbReference type="EMBL" id="CP158374">
    <property type="protein sequence ID" value="XBX81202.1"/>
    <property type="molecule type" value="Genomic_DNA"/>
</dbReference>